<reference evidence="3 4" key="1">
    <citation type="submission" date="2015-01" db="EMBL/GenBank/DDBJ databases">
        <title>The Genome Sequence of Fonsecaea multimorphosa CBS 102226.</title>
        <authorList>
            <consortium name="The Broad Institute Genomics Platform"/>
            <person name="Cuomo C."/>
            <person name="de Hoog S."/>
            <person name="Gorbushina A."/>
            <person name="Stielow B."/>
            <person name="Teixiera M."/>
            <person name="Abouelleil A."/>
            <person name="Chapman S.B."/>
            <person name="Priest M."/>
            <person name="Young S.K."/>
            <person name="Wortman J."/>
            <person name="Nusbaum C."/>
            <person name="Birren B."/>
        </authorList>
    </citation>
    <scope>NUCLEOTIDE SEQUENCE [LARGE SCALE GENOMIC DNA]</scope>
    <source>
        <strain evidence="3 4">CBS 102226</strain>
    </source>
</reference>
<feature type="compositionally biased region" description="Polar residues" evidence="1">
    <location>
        <begin position="163"/>
        <end position="172"/>
    </location>
</feature>
<dbReference type="InterPro" id="IPR055795">
    <property type="entry name" value="DUF7371"/>
</dbReference>
<keyword evidence="4" id="KW-1185">Reference proteome</keyword>
<evidence type="ECO:0000313" key="4">
    <source>
        <dbReference type="Proteomes" id="UP000053411"/>
    </source>
</evidence>
<feature type="region of interest" description="Disordered" evidence="1">
    <location>
        <begin position="136"/>
        <end position="172"/>
    </location>
</feature>
<gene>
    <name evidence="3" type="ORF">Z520_01038</name>
</gene>
<dbReference type="VEuPathDB" id="FungiDB:Z520_01038"/>
<dbReference type="GeneID" id="27706784"/>
<dbReference type="RefSeq" id="XP_016636695.1">
    <property type="nucleotide sequence ID" value="XM_016771556.1"/>
</dbReference>
<evidence type="ECO:0000256" key="1">
    <source>
        <dbReference type="SAM" id="MobiDB-lite"/>
    </source>
</evidence>
<dbReference type="OrthoDB" id="5385013at2759"/>
<feature type="domain" description="DUF7371" evidence="2">
    <location>
        <begin position="312"/>
        <end position="512"/>
    </location>
</feature>
<dbReference type="Pfam" id="PF24086">
    <property type="entry name" value="DUF7371"/>
    <property type="match status" value="1"/>
</dbReference>
<name>A0A0D2K916_9EURO</name>
<dbReference type="Proteomes" id="UP000053411">
    <property type="component" value="Unassembled WGS sequence"/>
</dbReference>
<organism evidence="3 4">
    <name type="scientific">Fonsecaea multimorphosa CBS 102226</name>
    <dbReference type="NCBI Taxonomy" id="1442371"/>
    <lineage>
        <taxon>Eukaryota</taxon>
        <taxon>Fungi</taxon>
        <taxon>Dikarya</taxon>
        <taxon>Ascomycota</taxon>
        <taxon>Pezizomycotina</taxon>
        <taxon>Eurotiomycetes</taxon>
        <taxon>Chaetothyriomycetidae</taxon>
        <taxon>Chaetothyriales</taxon>
        <taxon>Herpotrichiellaceae</taxon>
        <taxon>Fonsecaea</taxon>
    </lineage>
</organism>
<proteinExistence type="predicted"/>
<sequence length="518" mass="55213">MWNYATVTQTVVSVPPTVTILQQDPNSIANTMAPIDSLQVSQESEEQPVSGQRYPTSVTFIHTISVSGYEATELANPGASVFYLSQAPADTNSPWASIAALTTTVTVLPANVAATTGSTTGTTTVTVLPVPVVNSDQQEVQSNTTAGWNTASTDSSYGPPAPLSSSTEVQPTQPVPIATATVTQFATVYSTATAPANGYGTSANGHHAFTNNDKAGSPNGDDLEKRQTCVWISATIDGQEVGWCNNWAGGSTLTFTSWETTTTPTYIPGIGPITQSSTSTTDSAAGSVTIETSTDLASSSQASATPSACGQTGPFQIGFDDLPVYSTTDNNTADFPPIFNPYEHFFWGDGWAYVPPPNEPFPPQSGNRLAQFIPSLNNTVDGSTDAGTIPPSSFGAGPRNYDDNYWFSASSAYVGCDNGSRNLSSICDFVATAYQWDNVTQSEVVVATQHFRIPPCPDFIKCQLTEIDFNYLFYKMSTLSFYANVQGQLSQFWIDSIDLNWYNNTCAAGLAREQSRKV</sequence>
<accession>A0A0D2K916</accession>
<feature type="compositionally biased region" description="Polar residues" evidence="1">
    <location>
        <begin position="136"/>
        <end position="156"/>
    </location>
</feature>
<evidence type="ECO:0000259" key="2">
    <source>
        <dbReference type="Pfam" id="PF24086"/>
    </source>
</evidence>
<dbReference type="EMBL" id="KN848063">
    <property type="protein sequence ID" value="KIY02573.1"/>
    <property type="molecule type" value="Genomic_DNA"/>
</dbReference>
<evidence type="ECO:0000313" key="3">
    <source>
        <dbReference type="EMBL" id="KIY02573.1"/>
    </source>
</evidence>
<protein>
    <recommendedName>
        <fullName evidence="2">DUF7371 domain-containing protein</fullName>
    </recommendedName>
</protein>
<dbReference type="AlphaFoldDB" id="A0A0D2K916"/>